<comment type="similarity">
    <text evidence="1">Belongs to the polyketide transferase af380 family.</text>
</comment>
<protein>
    <recommendedName>
        <fullName evidence="4">Serine aminopeptidase S33 domain-containing protein</fullName>
    </recommendedName>
</protein>
<dbReference type="EMBL" id="JAVRRD010000028">
    <property type="protein sequence ID" value="KAK5046830.1"/>
    <property type="molecule type" value="Genomic_DNA"/>
</dbReference>
<dbReference type="Proteomes" id="UP001358417">
    <property type="component" value="Unassembled WGS sequence"/>
</dbReference>
<accession>A0AAV9MYQ4</accession>
<name>A0AAV9MYQ4_9EURO</name>
<dbReference type="GeneID" id="89975350"/>
<dbReference type="PANTHER" id="PTHR47751:SF2">
    <property type="entry name" value="DLTD N-TERMINAL DOMAIN PROTEIN (AFU_ORTHOLOGUE AFUA_8G00380)-RELATED"/>
    <property type="match status" value="1"/>
</dbReference>
<dbReference type="RefSeq" id="XP_064702403.1">
    <property type="nucleotide sequence ID" value="XM_064850737.1"/>
</dbReference>
<keyword evidence="3" id="KW-1185">Reference proteome</keyword>
<dbReference type="SUPFAM" id="SSF53474">
    <property type="entry name" value="alpha/beta-Hydrolases"/>
    <property type="match status" value="1"/>
</dbReference>
<evidence type="ECO:0000313" key="2">
    <source>
        <dbReference type="EMBL" id="KAK5046830.1"/>
    </source>
</evidence>
<reference evidence="2 3" key="1">
    <citation type="submission" date="2023-08" db="EMBL/GenBank/DDBJ databases">
        <title>Black Yeasts Isolated from many extreme environments.</title>
        <authorList>
            <person name="Coleine C."/>
            <person name="Stajich J.E."/>
            <person name="Selbmann L."/>
        </authorList>
    </citation>
    <scope>NUCLEOTIDE SEQUENCE [LARGE SCALE GENOMIC DNA]</scope>
    <source>
        <strain evidence="2 3">CCFEE 5792</strain>
    </source>
</reference>
<comment type="caution">
    <text evidence="2">The sequence shown here is derived from an EMBL/GenBank/DDBJ whole genome shotgun (WGS) entry which is preliminary data.</text>
</comment>
<dbReference type="AlphaFoldDB" id="A0AAV9MYQ4"/>
<dbReference type="InterPro" id="IPR051411">
    <property type="entry name" value="Polyketide_trans_af380"/>
</dbReference>
<dbReference type="Gene3D" id="3.40.50.1820">
    <property type="entry name" value="alpha/beta hydrolase"/>
    <property type="match status" value="1"/>
</dbReference>
<sequence>MSDCSASLHPYESMWQYKRIESSTYDGTILRGNLYHSTKTSGPSPIGIFCHGLGLLKEQYLENWFNHVLTSGYYVLTYDHRFFGDSEGLPREQFDWLGQAEDFFDAVTFVRLHSKVDENKELAGVLPMPVD</sequence>
<evidence type="ECO:0000313" key="3">
    <source>
        <dbReference type="Proteomes" id="UP001358417"/>
    </source>
</evidence>
<evidence type="ECO:0000256" key="1">
    <source>
        <dbReference type="ARBA" id="ARBA00029464"/>
    </source>
</evidence>
<organism evidence="2 3">
    <name type="scientific">Exophiala bonariae</name>
    <dbReference type="NCBI Taxonomy" id="1690606"/>
    <lineage>
        <taxon>Eukaryota</taxon>
        <taxon>Fungi</taxon>
        <taxon>Dikarya</taxon>
        <taxon>Ascomycota</taxon>
        <taxon>Pezizomycotina</taxon>
        <taxon>Eurotiomycetes</taxon>
        <taxon>Chaetothyriomycetidae</taxon>
        <taxon>Chaetothyriales</taxon>
        <taxon>Herpotrichiellaceae</taxon>
        <taxon>Exophiala</taxon>
    </lineage>
</organism>
<evidence type="ECO:0008006" key="4">
    <source>
        <dbReference type="Google" id="ProtNLM"/>
    </source>
</evidence>
<dbReference type="InterPro" id="IPR029058">
    <property type="entry name" value="AB_hydrolase_fold"/>
</dbReference>
<gene>
    <name evidence="2" type="ORF">LTR84_007184</name>
</gene>
<proteinExistence type="inferred from homology"/>
<dbReference type="PANTHER" id="PTHR47751">
    <property type="entry name" value="SUPERFAMILY HYDROLASE, PUTATIVE (AFU_ORTHOLOGUE AFUA_2G16580)-RELATED"/>
    <property type="match status" value="1"/>
</dbReference>